<reference evidence="1 2" key="1">
    <citation type="submission" date="2018-08" db="EMBL/GenBank/DDBJ databases">
        <title>Genome and evolution of the arbuscular mycorrhizal fungus Diversispora epigaea (formerly Glomus versiforme) and its bacterial endosymbionts.</title>
        <authorList>
            <person name="Sun X."/>
            <person name="Fei Z."/>
            <person name="Harrison M."/>
        </authorList>
    </citation>
    <scope>NUCLEOTIDE SEQUENCE [LARGE SCALE GENOMIC DNA]</scope>
    <source>
        <strain evidence="1 2">IT104</strain>
    </source>
</reference>
<sequence length="439" mass="51929">MSRNFKYTFCENYYLTLNRLSQHLKRCKQTFYSSTEESNEEVSEIISDINDMSLDNEEFQSVLEGLPSSFKTRKNPSQDLYEFEECEEYDEVLQSQSNEELRNSEFFEELAKVLSIILYSDTTTFDTLGKKDAKQLLGYFPIISAKDKTEKKSSEFKILVRKTFYNSIKFLLESLFENANIDLKIDDKRIWFYPRISTVICDWPEACTFSLTYKSSNSNYPCHFCLVSKDNLANTCLRKSQAVLRNKENMKKYYDNDITKEVSLEPVYNYFWDIPDLNIYNATVPDRIHHLDLGLYHYQIEFTKELLSKSSINKFNRRIAEIPRHPSLKIFAGGLQSIARLTANEFRDLMKIMVFVVDDLHNKDLSEVYVKWNEMYLLKQIAELNRIIIEIAALYRQKIQYIVDQTPEDQDPLWKLSDLEELRKICEQLKLLFQIKDSI</sequence>
<evidence type="ECO:0000313" key="1">
    <source>
        <dbReference type="EMBL" id="RHZ64763.1"/>
    </source>
</evidence>
<keyword evidence="2" id="KW-1185">Reference proteome</keyword>
<dbReference type="EMBL" id="PQFF01000292">
    <property type="protein sequence ID" value="RHZ64763.1"/>
    <property type="molecule type" value="Genomic_DNA"/>
</dbReference>
<organism evidence="1 2">
    <name type="scientific">Diversispora epigaea</name>
    <dbReference type="NCBI Taxonomy" id="1348612"/>
    <lineage>
        <taxon>Eukaryota</taxon>
        <taxon>Fungi</taxon>
        <taxon>Fungi incertae sedis</taxon>
        <taxon>Mucoromycota</taxon>
        <taxon>Glomeromycotina</taxon>
        <taxon>Glomeromycetes</taxon>
        <taxon>Diversisporales</taxon>
        <taxon>Diversisporaceae</taxon>
        <taxon>Diversispora</taxon>
    </lineage>
</organism>
<accession>A0A397HUF1</accession>
<dbReference type="Proteomes" id="UP000266861">
    <property type="component" value="Unassembled WGS sequence"/>
</dbReference>
<dbReference type="InterPro" id="IPR041078">
    <property type="entry name" value="Plavaka"/>
</dbReference>
<proteinExistence type="predicted"/>
<gene>
    <name evidence="1" type="ORF">Glove_320g207</name>
</gene>
<evidence type="ECO:0000313" key="2">
    <source>
        <dbReference type="Proteomes" id="UP000266861"/>
    </source>
</evidence>
<protein>
    <submittedName>
        <fullName evidence="1">Uncharacterized protein</fullName>
    </submittedName>
</protein>
<name>A0A397HUF1_9GLOM</name>
<comment type="caution">
    <text evidence="1">The sequence shown here is derived from an EMBL/GenBank/DDBJ whole genome shotgun (WGS) entry which is preliminary data.</text>
</comment>
<dbReference type="AlphaFoldDB" id="A0A397HUF1"/>
<dbReference type="Pfam" id="PF18759">
    <property type="entry name" value="Plavaka"/>
    <property type="match status" value="1"/>
</dbReference>